<dbReference type="AlphaFoldDB" id="A0A285EC18"/>
<evidence type="ECO:0000259" key="3">
    <source>
        <dbReference type="Pfam" id="PF26340"/>
    </source>
</evidence>
<dbReference type="Pfam" id="PF26340">
    <property type="entry name" value="DNA-SBD_ScoMcrA"/>
    <property type="match status" value="1"/>
</dbReference>
<dbReference type="EMBL" id="OBDO01000004">
    <property type="protein sequence ID" value="SNX96530.1"/>
    <property type="molecule type" value="Genomic_DNA"/>
</dbReference>
<gene>
    <name evidence="4" type="ORF">SAMN06893097_104245</name>
</gene>
<sequence>MSCPPSPATPAAPEMATGHHDPVTQRWLERIRDIRTWVREGQRAPHKPLLLLWMLGRVQAGRTGPVTFAELEEPVRGLLRDFGPPRASYHPEFPFHHLTSDGLWIITDAAGADARVLDTSVTRLRAAGAMGRLEPAFEEALVADPDLLVTVAHTLLDANFPASLHDDLAARTGLTLESDAPIPSAGSGRARARRDPAFRSAVLVAYEYRCAMCGFDGWLAGEAVGLEAAHVRWWNIGGPNTVDNGLALCALHHRLLDRGVLGLGDDGTVMVSQHFVGRTTSAQTQVLHLAGAPLLPPQTGTAPVAPHHRGWHTTQVFRGPARAAA</sequence>
<evidence type="ECO:0000256" key="1">
    <source>
        <dbReference type="SAM" id="MobiDB-lite"/>
    </source>
</evidence>
<feature type="domain" description="HNH nuclease" evidence="2">
    <location>
        <begin position="210"/>
        <end position="262"/>
    </location>
</feature>
<dbReference type="CDD" id="cd00085">
    <property type="entry name" value="HNHc"/>
    <property type="match status" value="1"/>
</dbReference>
<keyword evidence="5" id="KW-1185">Reference proteome</keyword>
<evidence type="ECO:0000313" key="4">
    <source>
        <dbReference type="EMBL" id="SNX96530.1"/>
    </source>
</evidence>
<protein>
    <submittedName>
        <fullName evidence="4">Putative restriction endonuclease</fullName>
    </submittedName>
</protein>
<accession>A0A285EC18</accession>
<dbReference type="InterPro" id="IPR011396">
    <property type="entry name" value="PT_DNA_restrict"/>
</dbReference>
<dbReference type="Proteomes" id="UP000219514">
    <property type="component" value="Unassembled WGS sequence"/>
</dbReference>
<dbReference type="InterPro" id="IPR003615">
    <property type="entry name" value="HNH_nuc"/>
</dbReference>
<dbReference type="GO" id="GO:0004519">
    <property type="term" value="F:endonuclease activity"/>
    <property type="evidence" value="ECO:0007669"/>
    <property type="project" value="UniProtKB-KW"/>
</dbReference>
<organism evidence="4 5">
    <name type="scientific">Geodermatophilus sabuli</name>
    <dbReference type="NCBI Taxonomy" id="1564158"/>
    <lineage>
        <taxon>Bacteria</taxon>
        <taxon>Bacillati</taxon>
        <taxon>Actinomycetota</taxon>
        <taxon>Actinomycetes</taxon>
        <taxon>Geodermatophilales</taxon>
        <taxon>Geodermatophilaceae</taxon>
        <taxon>Geodermatophilus</taxon>
    </lineage>
</organism>
<evidence type="ECO:0000259" key="2">
    <source>
        <dbReference type="Pfam" id="PF13391"/>
    </source>
</evidence>
<keyword evidence="4" id="KW-0255">Endonuclease</keyword>
<reference evidence="4 5" key="1">
    <citation type="submission" date="2017-09" db="EMBL/GenBank/DDBJ databases">
        <authorList>
            <person name="Ehlers B."/>
            <person name="Leendertz F.H."/>
        </authorList>
    </citation>
    <scope>NUCLEOTIDE SEQUENCE [LARGE SCALE GENOMIC DNA]</scope>
    <source>
        <strain evidence="4 5">DSM 46844</strain>
    </source>
</reference>
<evidence type="ECO:0000313" key="5">
    <source>
        <dbReference type="Proteomes" id="UP000219514"/>
    </source>
</evidence>
<dbReference type="NCBIfam" id="NF045808">
    <property type="entry name" value="PT-DNA_restrict"/>
    <property type="match status" value="1"/>
</dbReference>
<keyword evidence="4" id="KW-0378">Hydrolase</keyword>
<feature type="domain" description="ScoMcrA-like DNA sulfur-binding" evidence="3">
    <location>
        <begin position="26"/>
        <end position="175"/>
    </location>
</feature>
<name>A0A285EC18_9ACTN</name>
<dbReference type="InterPro" id="IPR058813">
    <property type="entry name" value="DNA-SBD_ScoMcrA"/>
</dbReference>
<dbReference type="Pfam" id="PF13391">
    <property type="entry name" value="HNH_2"/>
    <property type="match status" value="1"/>
</dbReference>
<proteinExistence type="predicted"/>
<keyword evidence="4" id="KW-0540">Nuclease</keyword>
<feature type="region of interest" description="Disordered" evidence="1">
    <location>
        <begin position="1"/>
        <end position="21"/>
    </location>
</feature>
<feature type="compositionally biased region" description="Pro residues" evidence="1">
    <location>
        <begin position="1"/>
        <end position="10"/>
    </location>
</feature>
<dbReference type="PIRSF" id="PIRSF030850">
    <property type="entry name" value="UCP030850"/>
    <property type="match status" value="1"/>
</dbReference>